<dbReference type="GO" id="GO:0030313">
    <property type="term" value="C:cell envelope"/>
    <property type="evidence" value="ECO:0007669"/>
    <property type="project" value="UniProtKB-SubCell"/>
</dbReference>
<dbReference type="Gene3D" id="2.40.50.100">
    <property type="match status" value="1"/>
</dbReference>
<name>A0A2N5D9A9_9CAUL</name>
<accession>A0A2N5D9A9</accession>
<evidence type="ECO:0000313" key="4">
    <source>
        <dbReference type="Proteomes" id="UP000234479"/>
    </source>
</evidence>
<dbReference type="Gene3D" id="1.10.287.470">
    <property type="entry name" value="Helix hairpin bin"/>
    <property type="match status" value="1"/>
</dbReference>
<dbReference type="InterPro" id="IPR058633">
    <property type="entry name" value="EmrA/FarA_HH"/>
</dbReference>
<sequence length="397" mass="42342">MTQTQPPAGSPAAPGFFARHRASTALGLVLLCAGLYFGGRELLWGRDLQVTEDAYVEGNVVQVTPQTTGTVVAIAADNTDRVMAGQSLVRLNVLDAQLSQDRAEAQLGRAVRQVRGQFAAAAQMQATIDQRRADLSRAQADYERRAPLGKTGAISMEEIRHAEESLRAAQAALVAAQQQYAGSQALIDGMAIEAHPDVAVAAAQVREAYIAVHRAQLKAPVSGMVTKRAVQVGQRVTPGAALMSIVPLDQLWVTANLKESQLANLRVGQPVQLSADIYGGKLRYSGRVVGLDAGTGSAFALLPAQNATGNWIKTVQRVPVRIALDPGQLRDNPLRIGLSMRVEIDTRGHRGVSITQARSRQAQAYATAIFDDEDAGAQAQVRRIIARNLTPASAPRS</sequence>
<evidence type="ECO:0000256" key="1">
    <source>
        <dbReference type="ARBA" id="ARBA00004196"/>
    </source>
</evidence>
<comment type="subcellular location">
    <subcellularLocation>
        <location evidence="1">Cell envelope</location>
    </subcellularLocation>
</comment>
<keyword evidence="4" id="KW-1185">Reference proteome</keyword>
<dbReference type="PANTHER" id="PTHR30386:SF19">
    <property type="entry name" value="MULTIDRUG EXPORT PROTEIN EMRA-RELATED"/>
    <property type="match status" value="1"/>
</dbReference>
<dbReference type="RefSeq" id="WP_101719330.1">
    <property type="nucleotide sequence ID" value="NZ_PJRS01000038.1"/>
</dbReference>
<gene>
    <name evidence="3" type="ORF">SGCZBJ_17940</name>
</gene>
<dbReference type="GO" id="GO:0055085">
    <property type="term" value="P:transmembrane transport"/>
    <property type="evidence" value="ECO:0007669"/>
    <property type="project" value="InterPro"/>
</dbReference>
<reference evidence="3 4" key="1">
    <citation type="submission" date="2017-12" db="EMBL/GenBank/DDBJ databases">
        <title>The genome sequence of Caulobacter sp. 410.</title>
        <authorList>
            <person name="Gao J."/>
            <person name="Mao X."/>
            <person name="Sun J."/>
        </authorList>
    </citation>
    <scope>NUCLEOTIDE SEQUENCE [LARGE SCALE GENOMIC DNA]</scope>
    <source>
        <strain evidence="3 4">410</strain>
    </source>
</reference>
<dbReference type="Pfam" id="PF25885">
    <property type="entry name" value="HH_EMRA"/>
    <property type="match status" value="1"/>
</dbReference>
<dbReference type="AlphaFoldDB" id="A0A2N5D9A9"/>
<dbReference type="EMBL" id="PJRS01000038">
    <property type="protein sequence ID" value="PLR22651.1"/>
    <property type="molecule type" value="Genomic_DNA"/>
</dbReference>
<dbReference type="Gene3D" id="2.40.30.170">
    <property type="match status" value="1"/>
</dbReference>
<evidence type="ECO:0000259" key="2">
    <source>
        <dbReference type="Pfam" id="PF25885"/>
    </source>
</evidence>
<dbReference type="SUPFAM" id="SSF111369">
    <property type="entry name" value="HlyD-like secretion proteins"/>
    <property type="match status" value="2"/>
</dbReference>
<feature type="domain" description="Multidrug export protein EmrA/FarA alpha-helical hairpin" evidence="2">
    <location>
        <begin position="95"/>
        <end position="214"/>
    </location>
</feature>
<comment type="caution">
    <text evidence="3">The sequence shown here is derived from an EMBL/GenBank/DDBJ whole genome shotgun (WGS) entry which is preliminary data.</text>
</comment>
<dbReference type="Proteomes" id="UP000234479">
    <property type="component" value="Unassembled WGS sequence"/>
</dbReference>
<dbReference type="InterPro" id="IPR050739">
    <property type="entry name" value="MFP"/>
</dbReference>
<protein>
    <submittedName>
        <fullName evidence="3">EmrA/EmrK family multidrug efflux transporter periplasmic adaptor subunit</fullName>
    </submittedName>
</protein>
<proteinExistence type="predicted"/>
<evidence type="ECO:0000313" key="3">
    <source>
        <dbReference type="EMBL" id="PLR22651.1"/>
    </source>
</evidence>
<organism evidence="3 4">
    <name type="scientific">Caulobacter zeae</name>
    <dbReference type="NCBI Taxonomy" id="2055137"/>
    <lineage>
        <taxon>Bacteria</taxon>
        <taxon>Pseudomonadati</taxon>
        <taxon>Pseudomonadota</taxon>
        <taxon>Alphaproteobacteria</taxon>
        <taxon>Caulobacterales</taxon>
        <taxon>Caulobacteraceae</taxon>
        <taxon>Caulobacter</taxon>
    </lineage>
</organism>
<dbReference type="PANTHER" id="PTHR30386">
    <property type="entry name" value="MEMBRANE FUSION SUBUNIT OF EMRAB-TOLC MULTIDRUG EFFLUX PUMP"/>
    <property type="match status" value="1"/>
</dbReference>
<dbReference type="OrthoDB" id="9811754at2"/>